<dbReference type="RefSeq" id="WP_378970583.1">
    <property type="nucleotide sequence ID" value="NZ_JBHSWN010000001.1"/>
</dbReference>
<name>A0ABW2BL56_9HYPH</name>
<reference evidence="3" key="1">
    <citation type="journal article" date="2019" name="Int. J. Syst. Evol. Microbiol.">
        <title>The Global Catalogue of Microorganisms (GCM) 10K type strain sequencing project: providing services to taxonomists for standard genome sequencing and annotation.</title>
        <authorList>
            <consortium name="The Broad Institute Genomics Platform"/>
            <consortium name="The Broad Institute Genome Sequencing Center for Infectious Disease"/>
            <person name="Wu L."/>
            <person name="Ma J."/>
        </authorList>
    </citation>
    <scope>NUCLEOTIDE SEQUENCE [LARGE SCALE GENOMIC DNA]</scope>
    <source>
        <strain evidence="3">CCUG 48316</strain>
    </source>
</reference>
<feature type="region of interest" description="Disordered" evidence="1">
    <location>
        <begin position="138"/>
        <end position="196"/>
    </location>
</feature>
<evidence type="ECO:0000256" key="1">
    <source>
        <dbReference type="SAM" id="MobiDB-lite"/>
    </source>
</evidence>
<evidence type="ECO:0008006" key="4">
    <source>
        <dbReference type="Google" id="ProtNLM"/>
    </source>
</evidence>
<sequence length="196" mass="20618">MEATSDTVAQAEATVALAAETLRGDIRDKILDDIARDMPCWTKLSEREQKKFIGRADNLAYHVVREATRLVAHQGFAHLTVSTGKWSVKDGIKLEVNASSSVDDITKLAEHGSGSAVLVLAEASVFYGQRAEALADKDQPDLPIADGDGVIAEGVGAAGAEAEAGTGAVEPDRSPLPEPPTASTRSRRRSPADADA</sequence>
<comment type="caution">
    <text evidence="2">The sequence shown here is derived from an EMBL/GenBank/DDBJ whole genome shotgun (WGS) entry which is preliminary data.</text>
</comment>
<evidence type="ECO:0000313" key="3">
    <source>
        <dbReference type="Proteomes" id="UP001596292"/>
    </source>
</evidence>
<accession>A0ABW2BL56</accession>
<proteinExistence type="predicted"/>
<keyword evidence="3" id="KW-1185">Reference proteome</keyword>
<organism evidence="2 3">
    <name type="scientific">Methylobacterium komagatae</name>
    <dbReference type="NCBI Taxonomy" id="374425"/>
    <lineage>
        <taxon>Bacteria</taxon>
        <taxon>Pseudomonadati</taxon>
        <taxon>Pseudomonadota</taxon>
        <taxon>Alphaproteobacteria</taxon>
        <taxon>Hyphomicrobiales</taxon>
        <taxon>Methylobacteriaceae</taxon>
        <taxon>Methylobacterium</taxon>
    </lineage>
</organism>
<feature type="compositionally biased region" description="Low complexity" evidence="1">
    <location>
        <begin position="145"/>
        <end position="169"/>
    </location>
</feature>
<dbReference type="EMBL" id="JBHSWN010000001">
    <property type="protein sequence ID" value="MFC6790607.1"/>
    <property type="molecule type" value="Genomic_DNA"/>
</dbReference>
<evidence type="ECO:0000313" key="2">
    <source>
        <dbReference type="EMBL" id="MFC6790607.1"/>
    </source>
</evidence>
<protein>
    <recommendedName>
        <fullName evidence="4">DUF222 domain-containing protein</fullName>
    </recommendedName>
</protein>
<dbReference type="Proteomes" id="UP001596292">
    <property type="component" value="Unassembled WGS sequence"/>
</dbReference>
<gene>
    <name evidence="2" type="ORF">ACFQE0_13920</name>
</gene>